<sequence>MCIHSVNVPHAIGPLPQRVVQRNEPATAYELARERLHVSAVPDSLPCREMEFSEIMDLLEGAIEAESGTCIYISGIPGTGKTATVLEVIRHLQYKSEQKELPAFDFVEINGMKLTNPSQAYNILYDCLEKDPSKKARVTSSHALQLLEAKLESSKDQTTTVVLLDELDQMVTRKQEVMYNFFEWPNRPASKLIIVAIANTMDLPEKMLTNKISSRLGLSRLNFQPYTHQQLYQIVESRLQGIDAFEKEAVEFAARKVSAVSGDARRALDICRRAVEIVESRQNDLVGKNVTHVTIGIIMDAIKEMLASPFVAFIQSCSFQQKLFLISVMQSIRRTGLGDVEFGDVAFYHNETCKWHHLEAPTTSELMHICESLGQPRVLVVEGGRLDLNMRITLNVDEADVLMGCKEDPTLSRLLVEK</sequence>
<dbReference type="FunFam" id="3.40.50.300:FF:000199">
    <property type="entry name" value="Origin recognition complex subunit 1"/>
    <property type="match status" value="1"/>
</dbReference>
<evidence type="ECO:0000256" key="9">
    <source>
        <dbReference type="ARBA" id="ARBA00022842"/>
    </source>
</evidence>
<comment type="subcellular location">
    <subcellularLocation>
        <location evidence="1">Nucleus</location>
    </subcellularLocation>
</comment>
<dbReference type="GO" id="GO:0006270">
    <property type="term" value="P:DNA replication initiation"/>
    <property type="evidence" value="ECO:0007669"/>
    <property type="project" value="InterPro"/>
</dbReference>
<evidence type="ECO:0000256" key="1">
    <source>
        <dbReference type="ARBA" id="ARBA00004123"/>
    </source>
</evidence>
<evidence type="ECO:0000256" key="7">
    <source>
        <dbReference type="ARBA" id="ARBA00022741"/>
    </source>
</evidence>
<dbReference type="Proteomes" id="UP000242180">
    <property type="component" value="Unassembled WGS sequence"/>
</dbReference>
<accession>A0A1X2H884</accession>
<dbReference type="Pfam" id="PF22606">
    <property type="entry name" value="Cdc6-ORC-like_ATPase_lid"/>
    <property type="match status" value="1"/>
</dbReference>
<evidence type="ECO:0000313" key="14">
    <source>
        <dbReference type="EMBL" id="ORY94229.1"/>
    </source>
</evidence>
<dbReference type="InParanoid" id="A0A1X2H884"/>
<gene>
    <name evidence="14" type="ORF">BCR43DRAFT_443892</name>
</gene>
<dbReference type="InterPro" id="IPR015163">
    <property type="entry name" value="Cdc6_C"/>
</dbReference>
<dbReference type="SMART" id="SM00382">
    <property type="entry name" value="AAA"/>
    <property type="match status" value="1"/>
</dbReference>
<evidence type="ECO:0000259" key="13">
    <source>
        <dbReference type="SMART" id="SM00382"/>
    </source>
</evidence>
<comment type="caution">
    <text evidence="14">The sequence shown here is derived from an EMBL/GenBank/DDBJ whole genome shotgun (WGS) entry which is preliminary data.</text>
</comment>
<evidence type="ECO:0000256" key="5">
    <source>
        <dbReference type="ARBA" id="ARBA00022705"/>
    </source>
</evidence>
<keyword evidence="9" id="KW-0460">Magnesium</keyword>
<dbReference type="InterPro" id="IPR003593">
    <property type="entry name" value="AAA+_ATPase"/>
</dbReference>
<keyword evidence="10" id="KW-0238">DNA-binding</keyword>
<dbReference type="GO" id="GO:0005664">
    <property type="term" value="C:nuclear origin of replication recognition complex"/>
    <property type="evidence" value="ECO:0007669"/>
    <property type="project" value="TreeGrafter"/>
</dbReference>
<evidence type="ECO:0000256" key="8">
    <source>
        <dbReference type="ARBA" id="ARBA00022840"/>
    </source>
</evidence>
<dbReference type="PANTHER" id="PTHR10763">
    <property type="entry name" value="CELL DIVISION CONTROL PROTEIN 6-RELATED"/>
    <property type="match status" value="1"/>
</dbReference>
<evidence type="ECO:0000256" key="10">
    <source>
        <dbReference type="ARBA" id="ARBA00023125"/>
    </source>
</evidence>
<dbReference type="GO" id="GO:0016887">
    <property type="term" value="F:ATP hydrolysis activity"/>
    <property type="evidence" value="ECO:0007669"/>
    <property type="project" value="InterPro"/>
</dbReference>
<dbReference type="InterPro" id="IPR050311">
    <property type="entry name" value="ORC1/CDC6"/>
</dbReference>
<keyword evidence="7" id="KW-0547">Nucleotide-binding</keyword>
<dbReference type="InterPro" id="IPR003959">
    <property type="entry name" value="ATPase_AAA_core"/>
</dbReference>
<dbReference type="Gene3D" id="3.40.50.300">
    <property type="entry name" value="P-loop containing nucleotide triphosphate hydrolases"/>
    <property type="match status" value="1"/>
</dbReference>
<evidence type="ECO:0000256" key="11">
    <source>
        <dbReference type="ARBA" id="ARBA00023242"/>
    </source>
</evidence>
<dbReference type="CDD" id="cd00009">
    <property type="entry name" value="AAA"/>
    <property type="match status" value="1"/>
</dbReference>
<dbReference type="FunFam" id="1.10.8.60:FF:000062">
    <property type="entry name" value="Origin recognition complex subunit 1"/>
    <property type="match status" value="1"/>
</dbReference>
<feature type="domain" description="AAA+ ATPase" evidence="13">
    <location>
        <begin position="67"/>
        <end position="222"/>
    </location>
</feature>
<dbReference type="GO" id="GO:0046872">
    <property type="term" value="F:metal ion binding"/>
    <property type="evidence" value="ECO:0007669"/>
    <property type="project" value="UniProtKB-KW"/>
</dbReference>
<keyword evidence="11" id="KW-0539">Nucleus</keyword>
<dbReference type="InterPro" id="IPR054425">
    <property type="entry name" value="Cdc6_ORC1-like_ATPase_lid"/>
</dbReference>
<keyword evidence="6" id="KW-0479">Metal-binding</keyword>
<dbReference type="OrthoDB" id="1926878at2759"/>
<keyword evidence="5" id="KW-0235">DNA replication</keyword>
<dbReference type="Pfam" id="PF09079">
    <property type="entry name" value="WHD_Cdc6"/>
    <property type="match status" value="1"/>
</dbReference>
<protein>
    <recommendedName>
        <fullName evidence="3">Origin recognition complex subunit 1</fullName>
    </recommendedName>
</protein>
<dbReference type="GO" id="GO:0033314">
    <property type="term" value="P:mitotic DNA replication checkpoint signaling"/>
    <property type="evidence" value="ECO:0007669"/>
    <property type="project" value="TreeGrafter"/>
</dbReference>
<evidence type="ECO:0000256" key="3">
    <source>
        <dbReference type="ARBA" id="ARBA00019081"/>
    </source>
</evidence>
<organism evidence="14 15">
    <name type="scientific">Syncephalastrum racemosum</name>
    <name type="common">Filamentous fungus</name>
    <dbReference type="NCBI Taxonomy" id="13706"/>
    <lineage>
        <taxon>Eukaryota</taxon>
        <taxon>Fungi</taxon>
        <taxon>Fungi incertae sedis</taxon>
        <taxon>Mucoromycota</taxon>
        <taxon>Mucoromycotina</taxon>
        <taxon>Mucoromycetes</taxon>
        <taxon>Mucorales</taxon>
        <taxon>Syncephalastraceae</taxon>
        <taxon>Syncephalastrum</taxon>
    </lineage>
</organism>
<dbReference type="EMBL" id="MCGN01000008">
    <property type="protein sequence ID" value="ORY94229.1"/>
    <property type="molecule type" value="Genomic_DNA"/>
</dbReference>
<dbReference type="AlphaFoldDB" id="A0A1X2H884"/>
<keyword evidence="14" id="KW-0378">Hydrolase</keyword>
<reference evidence="14 15" key="1">
    <citation type="submission" date="2016-07" db="EMBL/GenBank/DDBJ databases">
        <title>Pervasive Adenine N6-methylation of Active Genes in Fungi.</title>
        <authorList>
            <consortium name="DOE Joint Genome Institute"/>
            <person name="Mondo S.J."/>
            <person name="Dannebaum R.O."/>
            <person name="Kuo R.C."/>
            <person name="Labutti K."/>
            <person name="Haridas S."/>
            <person name="Kuo A."/>
            <person name="Salamov A."/>
            <person name="Ahrendt S.R."/>
            <person name="Lipzen A."/>
            <person name="Sullivan W."/>
            <person name="Andreopoulos W.B."/>
            <person name="Clum A."/>
            <person name="Lindquist E."/>
            <person name="Daum C."/>
            <person name="Ramamoorthy G.K."/>
            <person name="Gryganskyi A."/>
            <person name="Culley D."/>
            <person name="Magnuson J.K."/>
            <person name="James T.Y."/>
            <person name="O'Malley M.A."/>
            <person name="Stajich J.E."/>
            <person name="Spatafora J.W."/>
            <person name="Visel A."/>
            <person name="Grigoriev I.V."/>
        </authorList>
    </citation>
    <scope>NUCLEOTIDE SEQUENCE [LARGE SCALE GENOMIC DNA]</scope>
    <source>
        <strain evidence="14 15">NRRL 2496</strain>
    </source>
</reference>
<evidence type="ECO:0000256" key="4">
    <source>
        <dbReference type="ARBA" id="ARBA00022618"/>
    </source>
</evidence>
<keyword evidence="15" id="KW-1185">Reference proteome</keyword>
<keyword evidence="12" id="KW-0131">Cell cycle</keyword>
<dbReference type="Pfam" id="PF00004">
    <property type="entry name" value="AAA"/>
    <property type="match status" value="1"/>
</dbReference>
<dbReference type="GO" id="GO:0005524">
    <property type="term" value="F:ATP binding"/>
    <property type="evidence" value="ECO:0007669"/>
    <property type="project" value="UniProtKB-KW"/>
</dbReference>
<dbReference type="InterPro" id="IPR027417">
    <property type="entry name" value="P-loop_NTPase"/>
</dbReference>
<dbReference type="InterPro" id="IPR016314">
    <property type="entry name" value="Cdc6/18"/>
</dbReference>
<evidence type="ECO:0000256" key="12">
    <source>
        <dbReference type="ARBA" id="ARBA00023306"/>
    </source>
</evidence>
<comment type="similarity">
    <text evidence="2">Belongs to the ORC1 family.</text>
</comment>
<dbReference type="SUPFAM" id="SSF52540">
    <property type="entry name" value="P-loop containing nucleoside triphosphate hydrolases"/>
    <property type="match status" value="1"/>
</dbReference>
<name>A0A1X2H884_SYNRA</name>
<dbReference type="Gene3D" id="1.10.8.60">
    <property type="match status" value="1"/>
</dbReference>
<dbReference type="SUPFAM" id="SSF46785">
    <property type="entry name" value="Winged helix' DNA-binding domain"/>
    <property type="match status" value="1"/>
</dbReference>
<evidence type="ECO:0000256" key="2">
    <source>
        <dbReference type="ARBA" id="ARBA00008398"/>
    </source>
</evidence>
<dbReference type="GO" id="GO:0051301">
    <property type="term" value="P:cell division"/>
    <property type="evidence" value="ECO:0007669"/>
    <property type="project" value="UniProtKB-KW"/>
</dbReference>
<dbReference type="PANTHER" id="PTHR10763:SF23">
    <property type="entry name" value="ORIGIN RECOGNITION COMPLEX SUBUNIT 1"/>
    <property type="match status" value="1"/>
</dbReference>
<proteinExistence type="inferred from homology"/>
<dbReference type="PIRSF" id="PIRSF001767">
    <property type="entry name" value="Cdc6"/>
    <property type="match status" value="1"/>
</dbReference>
<dbReference type="STRING" id="13706.A0A1X2H884"/>
<dbReference type="OMA" id="QPIINGE"/>
<dbReference type="GO" id="GO:0003688">
    <property type="term" value="F:DNA replication origin binding"/>
    <property type="evidence" value="ECO:0007669"/>
    <property type="project" value="TreeGrafter"/>
</dbReference>
<keyword evidence="4" id="KW-0132">Cell division</keyword>
<keyword evidence="8" id="KW-0067">ATP-binding</keyword>
<evidence type="ECO:0000313" key="15">
    <source>
        <dbReference type="Proteomes" id="UP000242180"/>
    </source>
</evidence>
<dbReference type="InterPro" id="IPR036390">
    <property type="entry name" value="WH_DNA-bd_sf"/>
</dbReference>
<evidence type="ECO:0000256" key="6">
    <source>
        <dbReference type="ARBA" id="ARBA00022723"/>
    </source>
</evidence>